<evidence type="ECO:0000256" key="7">
    <source>
        <dbReference type="SAM" id="Phobius"/>
    </source>
</evidence>
<dbReference type="EMBL" id="PPTS01000006">
    <property type="protein sequence ID" value="RDB64059.1"/>
    <property type="molecule type" value="Genomic_DNA"/>
</dbReference>
<keyword evidence="4 7" id="KW-0812">Transmembrane</keyword>
<evidence type="ECO:0000256" key="4">
    <source>
        <dbReference type="ARBA" id="ARBA00022692"/>
    </source>
</evidence>
<accession>A0A369LZL4</accession>
<comment type="similarity">
    <text evidence="2">Belongs to the NrfD family.</text>
</comment>
<keyword evidence="3" id="KW-1003">Cell membrane</keyword>
<keyword evidence="5 7" id="KW-1133">Transmembrane helix</keyword>
<dbReference type="AlphaFoldDB" id="A0A369LZL4"/>
<dbReference type="GeneID" id="78360027"/>
<dbReference type="RefSeq" id="WP_114569088.1">
    <property type="nucleotide sequence ID" value="NZ_CABMMS010000006.1"/>
</dbReference>
<dbReference type="GO" id="GO:0005886">
    <property type="term" value="C:plasma membrane"/>
    <property type="evidence" value="ECO:0007669"/>
    <property type="project" value="UniProtKB-SubCell"/>
</dbReference>
<gene>
    <name evidence="8" type="ORF">C1877_10020</name>
</gene>
<evidence type="ECO:0000313" key="8">
    <source>
        <dbReference type="EMBL" id="RDB64059.1"/>
    </source>
</evidence>
<name>A0A369LZL4_9ACTN</name>
<feature type="transmembrane region" description="Helical" evidence="7">
    <location>
        <begin position="65"/>
        <end position="88"/>
    </location>
</feature>
<dbReference type="Pfam" id="PF03916">
    <property type="entry name" value="NrfD"/>
    <property type="match status" value="1"/>
</dbReference>
<evidence type="ECO:0000256" key="2">
    <source>
        <dbReference type="ARBA" id="ARBA00008929"/>
    </source>
</evidence>
<reference evidence="8 9" key="1">
    <citation type="journal article" date="2018" name="Elife">
        <title>Discovery and characterization of a prevalent human gut bacterial enzyme sufficient for the inactivation of a family of plant toxins.</title>
        <authorList>
            <person name="Koppel N."/>
            <person name="Bisanz J.E."/>
            <person name="Pandelia M.E."/>
            <person name="Turnbaugh P.J."/>
            <person name="Balskus E.P."/>
        </authorList>
    </citation>
    <scope>NUCLEOTIDE SEQUENCE [LARGE SCALE GENOMIC DNA]</scope>
    <source>
        <strain evidence="8 9">3C</strain>
    </source>
</reference>
<proteinExistence type="inferred from homology"/>
<dbReference type="OrthoDB" id="3174385at2"/>
<feature type="transmembrane region" description="Helical" evidence="7">
    <location>
        <begin position="144"/>
        <end position="162"/>
    </location>
</feature>
<evidence type="ECO:0000256" key="6">
    <source>
        <dbReference type="ARBA" id="ARBA00023136"/>
    </source>
</evidence>
<evidence type="ECO:0000256" key="5">
    <source>
        <dbReference type="ARBA" id="ARBA00022989"/>
    </source>
</evidence>
<keyword evidence="9" id="KW-1185">Reference proteome</keyword>
<evidence type="ECO:0000256" key="3">
    <source>
        <dbReference type="ARBA" id="ARBA00022475"/>
    </source>
</evidence>
<dbReference type="PANTHER" id="PTHR34856:SF2">
    <property type="entry name" value="PROTEIN NRFD"/>
    <property type="match status" value="1"/>
</dbReference>
<dbReference type="Proteomes" id="UP000254000">
    <property type="component" value="Unassembled WGS sequence"/>
</dbReference>
<evidence type="ECO:0000313" key="9">
    <source>
        <dbReference type="Proteomes" id="UP000254000"/>
    </source>
</evidence>
<dbReference type="InterPro" id="IPR052049">
    <property type="entry name" value="Electron_transfer_protein"/>
</dbReference>
<keyword evidence="6 7" id="KW-0472">Membrane</keyword>
<protein>
    <submittedName>
        <fullName evidence="8">Polysulfide reductase</fullName>
    </submittedName>
</protein>
<feature type="transmembrane region" description="Helical" evidence="7">
    <location>
        <begin position="262"/>
        <end position="281"/>
    </location>
</feature>
<feature type="transmembrane region" description="Helical" evidence="7">
    <location>
        <begin position="6"/>
        <end position="29"/>
    </location>
</feature>
<feature type="transmembrane region" description="Helical" evidence="7">
    <location>
        <begin position="293"/>
        <end position="312"/>
    </location>
</feature>
<dbReference type="InterPro" id="IPR005614">
    <property type="entry name" value="NrfD-like"/>
</dbReference>
<sequence length="327" mass="33023">MLGPLIVCYLFLGGTGAGACLVLAVLGMLAPRELVAVQGAGGRGASRGPAGAHAVLRPPAPYRRLLAPGYAAALVALVLGMVCLLADVGRADRLLLLLTSPAFSHVAVGAWSLAVCAALAVLAGLAWAGLAWRWRFAAVRVLQVALALAALVVMLYTGLLLQSLNAVPLWATPWLPALFVLSSLSCGMALVLAAAQLTGAAFAFVTVLGRLAAVDAAVVVLEALVLAAFVGTALAGIGGNFLVDRTAEALAASAEALVAGEAAWLFWGGFVLAGLAVPFALDVALARLRRPRPALALVAAACVLAGGLAMRFCVVEAGMHPLLAMAS</sequence>
<comment type="subcellular location">
    <subcellularLocation>
        <location evidence="1">Cell membrane</location>
        <topology evidence="1">Multi-pass membrane protein</topology>
    </subcellularLocation>
</comment>
<comment type="caution">
    <text evidence="8">The sequence shown here is derived from an EMBL/GenBank/DDBJ whole genome shotgun (WGS) entry which is preliminary data.</text>
</comment>
<dbReference type="Gene3D" id="1.20.1630.10">
    <property type="entry name" value="Formate dehydrogenase/DMSO reductase domain"/>
    <property type="match status" value="1"/>
</dbReference>
<evidence type="ECO:0000256" key="1">
    <source>
        <dbReference type="ARBA" id="ARBA00004651"/>
    </source>
</evidence>
<organism evidence="8 9">
    <name type="scientific">Gordonibacter pamelaeae</name>
    <dbReference type="NCBI Taxonomy" id="471189"/>
    <lineage>
        <taxon>Bacteria</taxon>
        <taxon>Bacillati</taxon>
        <taxon>Actinomycetota</taxon>
        <taxon>Coriobacteriia</taxon>
        <taxon>Eggerthellales</taxon>
        <taxon>Eggerthellaceae</taxon>
        <taxon>Gordonibacter</taxon>
    </lineage>
</organism>
<dbReference type="PANTHER" id="PTHR34856">
    <property type="entry name" value="PROTEIN NRFD"/>
    <property type="match status" value="1"/>
</dbReference>
<feature type="transmembrane region" description="Helical" evidence="7">
    <location>
        <begin position="174"/>
        <end position="207"/>
    </location>
</feature>
<feature type="transmembrane region" description="Helical" evidence="7">
    <location>
        <begin position="219"/>
        <end position="242"/>
    </location>
</feature>
<feature type="transmembrane region" description="Helical" evidence="7">
    <location>
        <begin position="108"/>
        <end position="132"/>
    </location>
</feature>